<feature type="transmembrane region" description="Helical" evidence="9">
    <location>
        <begin position="139"/>
        <end position="161"/>
    </location>
</feature>
<feature type="transmembrane region" description="Helical" evidence="9">
    <location>
        <begin position="109"/>
        <end position="127"/>
    </location>
</feature>
<comment type="caution">
    <text evidence="10">The sequence shown here is derived from an EMBL/GenBank/DDBJ whole genome shotgun (WGS) entry which is preliminary data.</text>
</comment>
<comment type="subcellular location">
    <subcellularLocation>
        <location evidence="1">Membrane</location>
        <topology evidence="1">Multi-pass membrane protein</topology>
    </subcellularLocation>
</comment>
<keyword evidence="4" id="KW-0297">G-protein coupled receptor</keyword>
<dbReference type="AlphaFoldDB" id="A0A9X6RN43"/>
<proteinExistence type="predicted"/>
<sequence length="232" mass="25895">MVNPPVPAVDDRIASQVKELQRFLRRVVVGTRKKYDSSIISNGDEQMWTLFGIDCLFEARITNWFRFFRTGKLNCDGMNEFRVGTCSNQYLDARKALSVTMLPMISPPWRASASALLPYATIVYSLVPGAMAPILVRKSACWTVAWTPYTVVALMGFAAWTSQLTPLVAQLPAIFAKTAACYNPVVYVLAHQRYRQVLSKQLAIVCRGKRPLQHLQSTSSSAPNSSVKMRNG</sequence>
<keyword evidence="2 9" id="KW-0812">Transmembrane</keyword>
<dbReference type="InterPro" id="IPR000276">
    <property type="entry name" value="GPCR_Rhodpsn"/>
</dbReference>
<dbReference type="GO" id="GO:0004930">
    <property type="term" value="F:G protein-coupled receptor activity"/>
    <property type="evidence" value="ECO:0007669"/>
    <property type="project" value="UniProtKB-KW"/>
</dbReference>
<keyword evidence="8" id="KW-0716">Sensory transduction</keyword>
<dbReference type="InterPro" id="IPR050125">
    <property type="entry name" value="GPCR_opsins"/>
</dbReference>
<name>A0A9X6RN43_HYPEX</name>
<keyword evidence="11" id="KW-1185">Reference proteome</keyword>
<evidence type="ECO:0000256" key="3">
    <source>
        <dbReference type="ARBA" id="ARBA00022989"/>
    </source>
</evidence>
<dbReference type="SUPFAM" id="SSF81321">
    <property type="entry name" value="Family A G protein-coupled receptor-like"/>
    <property type="match status" value="1"/>
</dbReference>
<evidence type="ECO:0000256" key="2">
    <source>
        <dbReference type="ARBA" id="ARBA00022692"/>
    </source>
</evidence>
<evidence type="ECO:0000313" key="11">
    <source>
        <dbReference type="Proteomes" id="UP000192578"/>
    </source>
</evidence>
<evidence type="ECO:0000313" key="10">
    <source>
        <dbReference type="EMBL" id="OWA54109.1"/>
    </source>
</evidence>
<keyword evidence="7" id="KW-0807">Transducer</keyword>
<keyword evidence="6" id="KW-0675">Receptor</keyword>
<evidence type="ECO:0000256" key="7">
    <source>
        <dbReference type="ARBA" id="ARBA00023224"/>
    </source>
</evidence>
<dbReference type="Gene3D" id="1.20.1070.10">
    <property type="entry name" value="Rhodopsin 7-helix transmembrane proteins"/>
    <property type="match status" value="1"/>
</dbReference>
<dbReference type="GO" id="GO:0016020">
    <property type="term" value="C:membrane"/>
    <property type="evidence" value="ECO:0007669"/>
    <property type="project" value="UniProtKB-SubCell"/>
</dbReference>
<evidence type="ECO:0000256" key="8">
    <source>
        <dbReference type="ARBA" id="ARBA00023305"/>
    </source>
</evidence>
<keyword evidence="8" id="KW-0844">Vision</keyword>
<dbReference type="OrthoDB" id="9996086at2759"/>
<reference evidence="11" key="1">
    <citation type="submission" date="2017-01" db="EMBL/GenBank/DDBJ databases">
        <title>Comparative genomics of anhydrobiosis in the tardigrade Hypsibius dujardini.</title>
        <authorList>
            <person name="Yoshida Y."/>
            <person name="Koutsovoulos G."/>
            <person name="Laetsch D."/>
            <person name="Stevens L."/>
            <person name="Kumar S."/>
            <person name="Horikawa D."/>
            <person name="Ishino K."/>
            <person name="Komine S."/>
            <person name="Tomita M."/>
            <person name="Blaxter M."/>
            <person name="Arakawa K."/>
        </authorList>
    </citation>
    <scope>NUCLEOTIDE SEQUENCE [LARGE SCALE GENOMIC DNA]</scope>
    <source>
        <strain evidence="11">Z151</strain>
    </source>
</reference>
<dbReference type="Proteomes" id="UP000192578">
    <property type="component" value="Unassembled WGS sequence"/>
</dbReference>
<dbReference type="PRINTS" id="PR00237">
    <property type="entry name" value="GPCRRHODOPSN"/>
</dbReference>
<feature type="transmembrane region" description="Helical" evidence="9">
    <location>
        <begin position="167"/>
        <end position="190"/>
    </location>
</feature>
<dbReference type="GO" id="GO:0007601">
    <property type="term" value="P:visual perception"/>
    <property type="evidence" value="ECO:0007669"/>
    <property type="project" value="UniProtKB-KW"/>
</dbReference>
<evidence type="ECO:0000256" key="6">
    <source>
        <dbReference type="ARBA" id="ARBA00023170"/>
    </source>
</evidence>
<evidence type="ECO:0000256" key="4">
    <source>
        <dbReference type="ARBA" id="ARBA00023040"/>
    </source>
</evidence>
<evidence type="ECO:0000256" key="9">
    <source>
        <dbReference type="SAM" id="Phobius"/>
    </source>
</evidence>
<organism evidence="10 11">
    <name type="scientific">Hypsibius exemplaris</name>
    <name type="common">Freshwater tardigrade</name>
    <dbReference type="NCBI Taxonomy" id="2072580"/>
    <lineage>
        <taxon>Eukaryota</taxon>
        <taxon>Metazoa</taxon>
        <taxon>Ecdysozoa</taxon>
        <taxon>Tardigrada</taxon>
        <taxon>Eutardigrada</taxon>
        <taxon>Parachela</taxon>
        <taxon>Hypsibioidea</taxon>
        <taxon>Hypsibiidae</taxon>
        <taxon>Hypsibius</taxon>
    </lineage>
</organism>
<evidence type="ECO:0000256" key="5">
    <source>
        <dbReference type="ARBA" id="ARBA00023136"/>
    </source>
</evidence>
<keyword evidence="5 9" id="KW-0472">Membrane</keyword>
<dbReference type="InterPro" id="IPR027430">
    <property type="entry name" value="Retinal_BS"/>
</dbReference>
<evidence type="ECO:0008006" key="12">
    <source>
        <dbReference type="Google" id="ProtNLM"/>
    </source>
</evidence>
<dbReference type="EMBL" id="MTYJ01000371">
    <property type="protein sequence ID" value="OWA54109.1"/>
    <property type="molecule type" value="Genomic_DNA"/>
</dbReference>
<accession>A0A9X6RN43</accession>
<keyword evidence="3 9" id="KW-1133">Transmembrane helix</keyword>
<dbReference type="PROSITE" id="PS00238">
    <property type="entry name" value="OPSIN"/>
    <property type="match status" value="1"/>
</dbReference>
<evidence type="ECO:0000256" key="1">
    <source>
        <dbReference type="ARBA" id="ARBA00004141"/>
    </source>
</evidence>
<gene>
    <name evidence="10" type="ORF">BV898_18526</name>
</gene>
<protein>
    <recommendedName>
        <fullName evidence="12">G-protein coupled receptors family 1 profile domain-containing protein</fullName>
    </recommendedName>
</protein>
<dbReference type="PANTHER" id="PTHR24240">
    <property type="entry name" value="OPSIN"/>
    <property type="match status" value="1"/>
</dbReference>